<sequence>MTIATTQKNTTSIGVRSFIVQGSYPHGENYSETVHAVSAFEAMILVLAGRRHSEDGGDLSITAVLDASTGQAVDAVLLSSAEDLLTEAEAIEQVLDQVSTVSPTAIRHAGVSASSLQAFAEYFGLVMSADCDAFCGLTRGGVDQPKDDMTLEFEDIQGAVHQFEPAVAMLALADAAYHDGAVAAALQVNMLATVARRAFNRVAVGVIDALCAA</sequence>
<evidence type="ECO:0000313" key="1">
    <source>
        <dbReference type="EMBL" id="BAO18789.1"/>
    </source>
</evidence>
<proteinExistence type="predicted"/>
<name>V5YNF5_9BURK</name>
<keyword evidence="1" id="KW-0614">Plasmid</keyword>
<dbReference type="AlphaFoldDB" id="V5YNF5"/>
<accession>V5YNF5</accession>
<dbReference type="RefSeq" id="WP_023842332.1">
    <property type="nucleotide sequence ID" value="NC_022995.1"/>
</dbReference>
<geneLocation type="plasmid" evidence="1">
    <name>pM7012</name>
</geneLocation>
<reference evidence="1" key="2">
    <citation type="submission" date="2024-06" db="EMBL/GenBank/DDBJ databases">
        <authorList>
            <person name="Sakai Y."/>
            <person name="Fujii T."/>
        </authorList>
    </citation>
    <scope>NUCLEOTIDE SEQUENCE</scope>
    <source>
        <strain evidence="1">M701</strain>
        <plasmid evidence="1">pM7012</plasmid>
    </source>
</reference>
<protein>
    <submittedName>
        <fullName evidence="1">Uncharacterized protein</fullName>
    </submittedName>
</protein>
<organism evidence="1">
    <name type="scientific">Burkholderia sp. M701</name>
    <dbReference type="NCBI Taxonomy" id="326454"/>
    <lineage>
        <taxon>Bacteria</taxon>
        <taxon>Pseudomonadati</taxon>
        <taxon>Pseudomonadota</taxon>
        <taxon>Betaproteobacteria</taxon>
        <taxon>Burkholderiales</taxon>
        <taxon>Burkholderiaceae</taxon>
        <taxon>Burkholderia</taxon>
    </lineage>
</organism>
<dbReference type="EMBL" id="AB853026">
    <property type="protein sequence ID" value="BAO18789.1"/>
    <property type="molecule type" value="Genomic_DNA"/>
</dbReference>
<reference evidence="1" key="1">
    <citation type="journal article" date="2014" name="Microbiology">
        <title>A 2,4-dichlorophenoxyacetic acid degradation plasmid pM7012 discloses distribution of an unclassified megaplasmid group across bacterial species.</title>
        <authorList>
            <person name="Sakai Y."/>
            <person name="Ogawa N."/>
            <person name="Shimomura Y."/>
            <person name="Fujii T."/>
        </authorList>
    </citation>
    <scope>NUCLEOTIDE SEQUENCE</scope>
    <source>
        <strain evidence="1">M701</strain>
    </source>
</reference>